<dbReference type="OrthoDB" id="18740at2759"/>
<dbReference type="EMBL" id="VFQX01000051">
    <property type="protein sequence ID" value="KAF0974880.1"/>
    <property type="molecule type" value="Genomic_DNA"/>
</dbReference>
<dbReference type="VEuPathDB" id="AmoebaDB:NfTy_076410"/>
<dbReference type="Gene3D" id="1.10.418.10">
    <property type="entry name" value="Calponin-like domain"/>
    <property type="match status" value="2"/>
</dbReference>
<keyword evidence="5" id="KW-1185">Reference proteome</keyword>
<dbReference type="VEuPathDB" id="AmoebaDB:FDP41_006354"/>
<dbReference type="InterPro" id="IPR036872">
    <property type="entry name" value="CH_dom_sf"/>
</dbReference>
<dbReference type="VEuPathDB" id="AmoebaDB:NF0100480"/>
<accession>A0A6A5BLI8</accession>
<keyword evidence="2" id="KW-1133">Transmembrane helix</keyword>
<dbReference type="GeneID" id="68113572"/>
<evidence type="ECO:0000313" key="5">
    <source>
        <dbReference type="Proteomes" id="UP000444721"/>
    </source>
</evidence>
<reference evidence="4 5" key="1">
    <citation type="journal article" date="2019" name="Sci. Rep.">
        <title>Nanopore sequencing improves the draft genome of the human pathogenic amoeba Naegleria fowleri.</title>
        <authorList>
            <person name="Liechti N."/>
            <person name="Schurch N."/>
            <person name="Bruggmann R."/>
            <person name="Wittwer M."/>
        </authorList>
    </citation>
    <scope>NUCLEOTIDE SEQUENCE [LARGE SCALE GENOMIC DNA]</scope>
    <source>
        <strain evidence="4 5">ATCC 30894</strain>
    </source>
</reference>
<dbReference type="SMART" id="SM00033">
    <property type="entry name" value="CH"/>
    <property type="match status" value="2"/>
</dbReference>
<evidence type="ECO:0000256" key="1">
    <source>
        <dbReference type="SAM" id="MobiDB-lite"/>
    </source>
</evidence>
<dbReference type="AlphaFoldDB" id="A0A6A5BLI8"/>
<organism evidence="4 5">
    <name type="scientific">Naegleria fowleri</name>
    <name type="common">Brain eating amoeba</name>
    <dbReference type="NCBI Taxonomy" id="5763"/>
    <lineage>
        <taxon>Eukaryota</taxon>
        <taxon>Discoba</taxon>
        <taxon>Heterolobosea</taxon>
        <taxon>Tetramitia</taxon>
        <taxon>Eutetramitia</taxon>
        <taxon>Vahlkampfiidae</taxon>
        <taxon>Naegleria</taxon>
    </lineage>
</organism>
<dbReference type="OMA" id="QMMENIN"/>
<feature type="compositionally biased region" description="Polar residues" evidence="1">
    <location>
        <begin position="466"/>
        <end position="482"/>
    </location>
</feature>
<dbReference type="RefSeq" id="XP_044559593.1">
    <property type="nucleotide sequence ID" value="XM_044709980.1"/>
</dbReference>
<evidence type="ECO:0000256" key="2">
    <source>
        <dbReference type="SAM" id="Phobius"/>
    </source>
</evidence>
<evidence type="ECO:0000259" key="3">
    <source>
        <dbReference type="PROSITE" id="PS50021"/>
    </source>
</evidence>
<dbReference type="InterPro" id="IPR001715">
    <property type="entry name" value="CH_dom"/>
</dbReference>
<feature type="domain" description="Calponin-homology (CH)" evidence="3">
    <location>
        <begin position="12"/>
        <end position="129"/>
    </location>
</feature>
<protein>
    <recommendedName>
        <fullName evidence="3">Calponin-homology (CH) domain-containing protein</fullName>
    </recommendedName>
</protein>
<dbReference type="SUPFAM" id="SSF47576">
    <property type="entry name" value="Calponin-homology domain, CH-domain"/>
    <property type="match status" value="1"/>
</dbReference>
<sequence length="608" mass="69844">MNETNNQINWIDIQHVTFTSWVNLHLKKIGITLTDLSSGFTDGTNLIHLIDQLTLKHQRSNDGQTPQLLSPRMNTKPKIPVQMMENINRALQRLKNENINLTGITSNEINKGNLKICLALVWRLILFYQFKNKKAGDENDVMESPSKSRGLSLEKEMIGYINSIISEYTEKYKFNVNDISSSWADGKALGAVIDRLLREKFNGDIEAFKAFFNYERDVIYTDKSHAEINSHLVDVANDHLDIPELIHSNILEKGPEKLSMLTYLSYFREKGEELIPIVPQHVEPGISSPTTSSPTSDLITLQSPNEMEDQQSLTSSVTHDPTLCPNCGMVDILKAEVEQHALEKEQLRDQVEQLQKEIEILNSKYLKLEKSQQTLVTLNQEEKEKLVNELDHAKSELLLKVVHEQELLKKIAILEQQMSQNNAQSQTEISNLREQNIVLTQQVEDLKIHIQEEQKKTSFTEDNDSTHGSNQSTGSEPNNPIQDYTEMYETEKKQNQELQHKNLVLEQQLSELQEKLASLEMVHSSHQLLSEKYKTLHEHALKENDIIRKQLEVLQKEEKYQEQNSLGLKQPSCNITNQSIYRYVSRFNIILLAVAVISVTLLMSRKQD</sequence>
<dbReference type="PANTHER" id="PTHR11915">
    <property type="entry name" value="SPECTRIN/FILAMIN RELATED CYTOSKELETAL PROTEIN"/>
    <property type="match status" value="1"/>
</dbReference>
<feature type="transmembrane region" description="Helical" evidence="2">
    <location>
        <begin position="583"/>
        <end position="603"/>
    </location>
</feature>
<feature type="domain" description="Calponin-homology (CH)" evidence="3">
    <location>
        <begin position="151"/>
        <end position="272"/>
    </location>
</feature>
<name>A0A6A5BLI8_NAEFO</name>
<dbReference type="Proteomes" id="UP000444721">
    <property type="component" value="Unassembled WGS sequence"/>
</dbReference>
<dbReference type="Pfam" id="PF00307">
    <property type="entry name" value="CH"/>
    <property type="match status" value="2"/>
</dbReference>
<comment type="caution">
    <text evidence="4">The sequence shown here is derived from an EMBL/GenBank/DDBJ whole genome shotgun (WGS) entry which is preliminary data.</text>
</comment>
<keyword evidence="2" id="KW-0472">Membrane</keyword>
<evidence type="ECO:0000313" key="4">
    <source>
        <dbReference type="EMBL" id="KAF0974880.1"/>
    </source>
</evidence>
<keyword evidence="2" id="KW-0812">Transmembrane</keyword>
<proteinExistence type="predicted"/>
<gene>
    <name evidence="4" type="ORF">FDP41_006354</name>
</gene>
<feature type="region of interest" description="Disordered" evidence="1">
    <location>
        <begin position="455"/>
        <end position="482"/>
    </location>
</feature>
<dbReference type="PROSITE" id="PS50021">
    <property type="entry name" value="CH"/>
    <property type="match status" value="2"/>
</dbReference>